<sequence>MYAKCASIDQALLEFSKMRERDVITHGALITALADHGRPQEALELFSKMQKEGVKPNKVTFLGVLNACSYAGLVEQGYEYFKLMTTIFKIEP</sequence>
<keyword evidence="1" id="KW-0677">Repeat</keyword>
<dbReference type="Proteomes" id="UP000316621">
    <property type="component" value="Chromosome 7"/>
</dbReference>
<gene>
    <name evidence="3" type="ORF">C5167_031376</name>
</gene>
<dbReference type="STRING" id="3469.A0A4Y7K704"/>
<dbReference type="Gene3D" id="1.25.40.10">
    <property type="entry name" value="Tetratricopeptide repeat domain"/>
    <property type="match status" value="1"/>
</dbReference>
<evidence type="ECO:0000256" key="1">
    <source>
        <dbReference type="ARBA" id="ARBA00022737"/>
    </source>
</evidence>
<feature type="repeat" description="PPR" evidence="2">
    <location>
        <begin position="22"/>
        <end position="56"/>
    </location>
</feature>
<reference evidence="3 4" key="1">
    <citation type="journal article" date="2018" name="Science">
        <title>The opium poppy genome and morphinan production.</title>
        <authorList>
            <person name="Guo L."/>
            <person name="Winzer T."/>
            <person name="Yang X."/>
            <person name="Li Y."/>
            <person name="Ning Z."/>
            <person name="He Z."/>
            <person name="Teodor R."/>
            <person name="Lu Y."/>
            <person name="Bowser T.A."/>
            <person name="Graham I.A."/>
            <person name="Ye K."/>
        </authorList>
    </citation>
    <scope>NUCLEOTIDE SEQUENCE [LARGE SCALE GENOMIC DNA]</scope>
    <source>
        <strain evidence="4">cv. HN1</strain>
        <tissue evidence="3">Leaves</tissue>
    </source>
</reference>
<name>A0A4Y7K704_PAPSO</name>
<dbReference type="Gramene" id="RZC68120">
    <property type="protein sequence ID" value="RZC68120"/>
    <property type="gene ID" value="C5167_031376"/>
</dbReference>
<dbReference type="GO" id="GO:0009451">
    <property type="term" value="P:RNA modification"/>
    <property type="evidence" value="ECO:0007669"/>
    <property type="project" value="InterPro"/>
</dbReference>
<evidence type="ECO:0008006" key="5">
    <source>
        <dbReference type="Google" id="ProtNLM"/>
    </source>
</evidence>
<dbReference type="NCBIfam" id="TIGR00756">
    <property type="entry name" value="PPR"/>
    <property type="match status" value="1"/>
</dbReference>
<dbReference type="EMBL" id="CM010721">
    <property type="protein sequence ID" value="RZC68120.1"/>
    <property type="molecule type" value="Genomic_DNA"/>
</dbReference>
<keyword evidence="4" id="KW-1185">Reference proteome</keyword>
<accession>A0A4Y7K704</accession>
<proteinExistence type="predicted"/>
<dbReference type="InterPro" id="IPR046960">
    <property type="entry name" value="PPR_At4g14850-like_plant"/>
</dbReference>
<dbReference type="PROSITE" id="PS51375">
    <property type="entry name" value="PPR"/>
    <property type="match status" value="1"/>
</dbReference>
<dbReference type="OMA" id="NEDYCIT"/>
<dbReference type="FunFam" id="1.25.40.10:FF:000031">
    <property type="entry name" value="Pentatricopeptide repeat-containing protein mitochondrial"/>
    <property type="match status" value="1"/>
</dbReference>
<dbReference type="PANTHER" id="PTHR47926:SF537">
    <property type="entry name" value="PENTACOTRIPEPTIDE-REPEAT REGION OF PRORP DOMAIN-CONTAINING PROTEIN"/>
    <property type="match status" value="1"/>
</dbReference>
<dbReference type="InterPro" id="IPR011990">
    <property type="entry name" value="TPR-like_helical_dom_sf"/>
</dbReference>
<dbReference type="InterPro" id="IPR002885">
    <property type="entry name" value="PPR_rpt"/>
</dbReference>
<evidence type="ECO:0000313" key="4">
    <source>
        <dbReference type="Proteomes" id="UP000316621"/>
    </source>
</evidence>
<organism evidence="3 4">
    <name type="scientific">Papaver somniferum</name>
    <name type="common">Opium poppy</name>
    <dbReference type="NCBI Taxonomy" id="3469"/>
    <lineage>
        <taxon>Eukaryota</taxon>
        <taxon>Viridiplantae</taxon>
        <taxon>Streptophyta</taxon>
        <taxon>Embryophyta</taxon>
        <taxon>Tracheophyta</taxon>
        <taxon>Spermatophyta</taxon>
        <taxon>Magnoliopsida</taxon>
        <taxon>Ranunculales</taxon>
        <taxon>Papaveraceae</taxon>
        <taxon>Papaveroideae</taxon>
        <taxon>Papaver</taxon>
    </lineage>
</organism>
<evidence type="ECO:0000313" key="3">
    <source>
        <dbReference type="EMBL" id="RZC68120.1"/>
    </source>
</evidence>
<protein>
    <recommendedName>
        <fullName evidence="5">Pentacotripeptide-repeat region of PRORP domain-containing protein</fullName>
    </recommendedName>
</protein>
<evidence type="ECO:0000256" key="2">
    <source>
        <dbReference type="PROSITE-ProRule" id="PRU00708"/>
    </source>
</evidence>
<dbReference type="AlphaFoldDB" id="A0A4Y7K704"/>
<dbReference type="Pfam" id="PF13041">
    <property type="entry name" value="PPR_2"/>
    <property type="match status" value="1"/>
</dbReference>
<dbReference type="GO" id="GO:0003723">
    <property type="term" value="F:RNA binding"/>
    <property type="evidence" value="ECO:0007669"/>
    <property type="project" value="InterPro"/>
</dbReference>
<dbReference type="PANTHER" id="PTHR47926">
    <property type="entry name" value="PENTATRICOPEPTIDE REPEAT-CONTAINING PROTEIN"/>
    <property type="match status" value="1"/>
</dbReference>